<evidence type="ECO:0000256" key="6">
    <source>
        <dbReference type="ARBA" id="ARBA00023136"/>
    </source>
</evidence>
<evidence type="ECO:0000256" key="2">
    <source>
        <dbReference type="ARBA" id="ARBA00022448"/>
    </source>
</evidence>
<keyword evidence="3 10" id="KW-0812">Transmembrane</keyword>
<dbReference type="PANTHER" id="PTHR10258:SF4">
    <property type="entry name" value="CALCIUM-ACTIVATED POTASSIUM CHANNEL SUBUNIT BETA-3"/>
    <property type="match status" value="1"/>
</dbReference>
<dbReference type="GeneTree" id="ENSGT00950000183039"/>
<sequence>MTCVPRLYRKTNQKGFLSTLTRGFDGWLETGRQDRRPLAAAAARAPGCAAAGPDAARQGQRPAWHRRASGAQPPRDMPIGGARAQPPPPPRQGRRLAGTRQPDSKGAMREAAAGAEASPHLGVLRRGWDCPRDGGGDRHPAITRRQGFGLKAAIRSSLPSPAASGARGPRVAHSPVPGPARPARRSSEAAAAAPERERRDRAAPCLRAHGGERRRCGPRSPGRSAGPAPAPSRAPHALPARPQAPARRLHSPARSAPAPRTSGARRQGGEVTRTASSASERKRKIHNDGDPPDVHKKLPSSAGEDRAMLLGFTMMGFSVLMFFLLGITILKPFMLSTQREESNCTIIHTHITDDWMDCGFPCGVDRRGQGKYPCLQVLVNLTHSGQKALLHYNEEAVQINSKCFHTPKCHWERNDLLSRALDIKEFFDHKNGTPFSCFYIPASQSKDVILIKKYDQMVIFHCLFWPSLTLLGGALIVGMVRLTQHLSLLCEKYSAALRDEAGGQVPHMGQHPFKLWSAGRSKGRSREVLRWGPN</sequence>
<reference evidence="11" key="2">
    <citation type="submission" date="2025-08" db="UniProtKB">
        <authorList>
            <consortium name="Ensembl"/>
        </authorList>
    </citation>
    <scope>IDENTIFICATION</scope>
</reference>
<evidence type="ECO:0000256" key="3">
    <source>
        <dbReference type="ARBA" id="ARBA00022692"/>
    </source>
</evidence>
<dbReference type="Ensembl" id="ENSEAST00005040127.1">
    <property type="protein sequence ID" value="ENSEASP00005039152.1"/>
    <property type="gene ID" value="ENSEASG00005016880.2"/>
</dbReference>
<feature type="compositionally biased region" description="Basic and acidic residues" evidence="9">
    <location>
        <begin position="126"/>
        <end position="140"/>
    </location>
</feature>
<dbReference type="Pfam" id="PF03185">
    <property type="entry name" value="CaKB"/>
    <property type="match status" value="1"/>
</dbReference>
<accession>A0A9L0IE42</accession>
<keyword evidence="2" id="KW-0813">Transport</keyword>
<keyword evidence="8" id="KW-0407">Ion channel</keyword>
<dbReference type="GO" id="GO:0015269">
    <property type="term" value="F:calcium-activated potassium channel activity"/>
    <property type="evidence" value="ECO:0007669"/>
    <property type="project" value="InterPro"/>
</dbReference>
<reference evidence="11 12" key="1">
    <citation type="journal article" date="2020" name="Nat. Commun.">
        <title>Donkey genomes provide new insights into domestication and selection for coat color.</title>
        <authorList>
            <person name="Wang"/>
            <person name="C."/>
            <person name="Li"/>
            <person name="H."/>
            <person name="Guo"/>
            <person name="Y."/>
            <person name="Huang"/>
            <person name="J."/>
            <person name="Sun"/>
            <person name="Y."/>
            <person name="Min"/>
            <person name="J."/>
            <person name="Wang"/>
            <person name="J."/>
            <person name="Fang"/>
            <person name="X."/>
            <person name="Zhao"/>
            <person name="Z."/>
            <person name="Wang"/>
            <person name="S."/>
            <person name="Zhang"/>
            <person name="Y."/>
            <person name="Liu"/>
            <person name="Q."/>
            <person name="Jiang"/>
            <person name="Q."/>
            <person name="Wang"/>
            <person name="X."/>
            <person name="Guo"/>
            <person name="Y."/>
            <person name="Yang"/>
            <person name="C."/>
            <person name="Wang"/>
            <person name="Y."/>
            <person name="Tian"/>
            <person name="F."/>
            <person name="Zhuang"/>
            <person name="G."/>
            <person name="Fan"/>
            <person name="Y."/>
            <person name="Gao"/>
            <person name="Q."/>
            <person name="Li"/>
            <person name="Y."/>
            <person name="Ju"/>
            <person name="Z."/>
            <person name="Li"/>
            <person name="J."/>
            <person name="Li"/>
            <person name="R."/>
            <person name="Hou"/>
            <person name="M."/>
            <person name="Yang"/>
            <person name="G."/>
            <person name="Liu"/>
            <person name="G."/>
            <person name="Liu"/>
            <person name="W."/>
            <person name="Guo"/>
            <person name="J."/>
            <person name="Pan"/>
            <person name="S."/>
            <person name="Fan"/>
            <person name="G."/>
            <person name="Zhang"/>
            <person name="W."/>
            <person name="Zhang"/>
            <person name="R."/>
            <person name="Yu"/>
            <person name="J."/>
            <person name="Zhang"/>
            <person name="X."/>
            <person name="Yin"/>
            <person name="Q."/>
            <person name="Ji"/>
            <person name="C."/>
            <person name="Jin"/>
            <person name="Y."/>
            <person name="Yue"/>
            <person name="G."/>
            <person name="Liu"/>
            <person name="M."/>
            <person name="Xu"/>
            <person name="J."/>
            <person name="Liu"/>
            <person name="S."/>
            <person name="Jordana"/>
            <person name="J."/>
            <person name="Noce"/>
            <person name="A."/>
            <person name="Amills"/>
            <person name="M."/>
            <person name="Wu"/>
            <person name="D.D."/>
            <person name="Li"/>
            <person name="S."/>
            <person name="Zhou"/>
            <person name="X. and Zhong"/>
            <person name="J."/>
        </authorList>
    </citation>
    <scope>NUCLEOTIDE SEQUENCE [LARGE SCALE GENOMIC DNA]</scope>
</reference>
<evidence type="ECO:0000256" key="8">
    <source>
        <dbReference type="ARBA" id="ARBA00023303"/>
    </source>
</evidence>
<comment type="subcellular location">
    <subcellularLocation>
        <location evidence="1">Membrane</location>
        <topology evidence="1">Multi-pass membrane protein</topology>
    </subcellularLocation>
</comment>
<dbReference type="Proteomes" id="UP000694387">
    <property type="component" value="Chromosome 5"/>
</dbReference>
<keyword evidence="6 10" id="KW-0472">Membrane</keyword>
<feature type="region of interest" description="Disordered" evidence="9">
    <location>
        <begin position="37"/>
        <end position="142"/>
    </location>
</feature>
<organism evidence="11 12">
    <name type="scientific">Equus asinus</name>
    <name type="common">Donkey</name>
    <name type="synonym">Equus africanus asinus</name>
    <dbReference type="NCBI Taxonomy" id="9793"/>
    <lineage>
        <taxon>Eukaryota</taxon>
        <taxon>Metazoa</taxon>
        <taxon>Chordata</taxon>
        <taxon>Craniata</taxon>
        <taxon>Vertebrata</taxon>
        <taxon>Euteleostomi</taxon>
        <taxon>Mammalia</taxon>
        <taxon>Eutheria</taxon>
        <taxon>Laurasiatheria</taxon>
        <taxon>Perissodactyla</taxon>
        <taxon>Equidae</taxon>
        <taxon>Equus</taxon>
    </lineage>
</organism>
<dbReference type="GO" id="GO:0015459">
    <property type="term" value="F:potassium channel regulator activity"/>
    <property type="evidence" value="ECO:0007669"/>
    <property type="project" value="TreeGrafter"/>
</dbReference>
<evidence type="ECO:0000256" key="1">
    <source>
        <dbReference type="ARBA" id="ARBA00004141"/>
    </source>
</evidence>
<evidence type="ECO:0000313" key="11">
    <source>
        <dbReference type="Ensembl" id="ENSEASP00005039152.1"/>
    </source>
</evidence>
<evidence type="ECO:0000256" key="7">
    <source>
        <dbReference type="ARBA" id="ARBA00023180"/>
    </source>
</evidence>
<dbReference type="AlphaFoldDB" id="A0A9L0IE42"/>
<keyword evidence="7" id="KW-0325">Glycoprotein</keyword>
<evidence type="ECO:0000256" key="10">
    <source>
        <dbReference type="SAM" id="Phobius"/>
    </source>
</evidence>
<dbReference type="InterPro" id="IPR003930">
    <property type="entry name" value="K_chnl_Ca-activ_BK_bsu"/>
</dbReference>
<feature type="transmembrane region" description="Helical" evidence="10">
    <location>
        <begin position="307"/>
        <end position="330"/>
    </location>
</feature>
<feature type="region of interest" description="Disordered" evidence="9">
    <location>
        <begin position="158"/>
        <end position="300"/>
    </location>
</feature>
<dbReference type="PANTHER" id="PTHR10258">
    <property type="entry name" value="CALCIUM-ACTIVATED POTASSIUM CHANNEL SUBUNIT BETA"/>
    <property type="match status" value="1"/>
</dbReference>
<keyword evidence="5" id="KW-0406">Ion transport</keyword>
<reference evidence="11" key="3">
    <citation type="submission" date="2025-09" db="UniProtKB">
        <authorList>
            <consortium name="Ensembl"/>
        </authorList>
    </citation>
    <scope>IDENTIFICATION</scope>
</reference>
<proteinExistence type="predicted"/>
<evidence type="ECO:0000313" key="12">
    <source>
        <dbReference type="Proteomes" id="UP000694387"/>
    </source>
</evidence>
<keyword evidence="4 10" id="KW-1133">Transmembrane helix</keyword>
<gene>
    <name evidence="11" type="primary">KCNMB3</name>
</gene>
<feature type="compositionally biased region" description="Low complexity" evidence="9">
    <location>
        <begin position="218"/>
        <end position="246"/>
    </location>
</feature>
<evidence type="ECO:0000256" key="9">
    <source>
        <dbReference type="SAM" id="MobiDB-lite"/>
    </source>
</evidence>
<feature type="transmembrane region" description="Helical" evidence="10">
    <location>
        <begin position="458"/>
        <end position="480"/>
    </location>
</feature>
<keyword evidence="12" id="KW-1185">Reference proteome</keyword>
<evidence type="ECO:0000256" key="4">
    <source>
        <dbReference type="ARBA" id="ARBA00022989"/>
    </source>
</evidence>
<protein>
    <submittedName>
        <fullName evidence="11">Potassium calcium-activated channel subfamily M regulatory beta subunit 3</fullName>
    </submittedName>
</protein>
<evidence type="ECO:0000256" key="5">
    <source>
        <dbReference type="ARBA" id="ARBA00023065"/>
    </source>
</evidence>
<dbReference type="GO" id="GO:0005513">
    <property type="term" value="P:detection of calcium ion"/>
    <property type="evidence" value="ECO:0007669"/>
    <property type="project" value="TreeGrafter"/>
</dbReference>
<feature type="compositionally biased region" description="Low complexity" evidence="9">
    <location>
        <begin position="38"/>
        <end position="61"/>
    </location>
</feature>
<name>A0A9L0IE42_EQUAS</name>
<dbReference type="GO" id="GO:0008076">
    <property type="term" value="C:voltage-gated potassium channel complex"/>
    <property type="evidence" value="ECO:0007669"/>
    <property type="project" value="TreeGrafter"/>
</dbReference>
<feature type="compositionally biased region" description="Basic and acidic residues" evidence="9">
    <location>
        <begin position="286"/>
        <end position="296"/>
    </location>
</feature>